<proteinExistence type="predicted"/>
<organism evidence="1">
    <name type="scientific">bioreactor metagenome</name>
    <dbReference type="NCBI Taxonomy" id="1076179"/>
    <lineage>
        <taxon>unclassified sequences</taxon>
        <taxon>metagenomes</taxon>
        <taxon>ecological metagenomes</taxon>
    </lineage>
</organism>
<comment type="caution">
    <text evidence="1">The sequence shown here is derived from an EMBL/GenBank/DDBJ whole genome shotgun (WGS) entry which is preliminary data.</text>
</comment>
<dbReference type="EMBL" id="VSSQ01088722">
    <property type="protein sequence ID" value="MPN35258.1"/>
    <property type="molecule type" value="Genomic_DNA"/>
</dbReference>
<evidence type="ECO:0000313" key="1">
    <source>
        <dbReference type="EMBL" id="MPN35258.1"/>
    </source>
</evidence>
<sequence>MNDRLFFQLTILIKFIIQIDHQYFRQDLLEQIVDILEVIVKSGAIDHRFFGYVFHSDIAEFFCFRKFDESIHDQFAREQYPGICLWLIHFIASYFLNRFANLSYNQQNQRIIGVVAFHYGL</sequence>
<dbReference type="AlphaFoldDB" id="A0A645H8F1"/>
<protein>
    <submittedName>
        <fullName evidence="1">Uncharacterized protein</fullName>
    </submittedName>
</protein>
<accession>A0A645H8F1</accession>
<reference evidence="1" key="1">
    <citation type="submission" date="2019-08" db="EMBL/GenBank/DDBJ databases">
        <authorList>
            <person name="Kucharzyk K."/>
            <person name="Murdoch R.W."/>
            <person name="Higgins S."/>
            <person name="Loffler F."/>
        </authorList>
    </citation>
    <scope>NUCLEOTIDE SEQUENCE</scope>
</reference>
<name>A0A645H8F1_9ZZZZ</name>
<gene>
    <name evidence="1" type="ORF">SDC9_182755</name>
</gene>